<feature type="non-terminal residue" evidence="1">
    <location>
        <position position="1"/>
    </location>
</feature>
<dbReference type="EMBL" id="SNRW01027905">
    <property type="protein sequence ID" value="KAA6359763.1"/>
    <property type="molecule type" value="Genomic_DNA"/>
</dbReference>
<proteinExistence type="predicted"/>
<evidence type="ECO:0000313" key="1">
    <source>
        <dbReference type="EMBL" id="KAA6359763.1"/>
    </source>
</evidence>
<accession>A0A5J4TPH2</accession>
<dbReference type="Proteomes" id="UP000324800">
    <property type="component" value="Unassembled WGS sequence"/>
</dbReference>
<gene>
    <name evidence="1" type="ORF">EZS28_044710</name>
</gene>
<sequence length="253" mass="29158">EEAQKVDRLIEPSSALGWLREKQLDQKGLTVASEDYDKDVSTPNDTVVRNKQGKLYSSAGYRTIAPKKRLQTMLYEEANPTQQDHKRTSMKTWYDNNVRTNKYVSPWNYFKKLVAQTLKGFGHRIQKVQEVGEDILNKQRNAYTILPSVIWRDHFIKKLMPNFLSPEIANSYAQVDLSELDKKDPGKYKQINDAAKAYFDSLFEYEPSGRLIRAPTSIDAEITQAVKNAILSGKDKQNNFLFNVPQIAYPEFI</sequence>
<reference evidence="1 2" key="1">
    <citation type="submission" date="2019-03" db="EMBL/GenBank/DDBJ databases">
        <title>Single cell metagenomics reveals metabolic interactions within the superorganism composed of flagellate Streblomastix strix and complex community of Bacteroidetes bacteria on its surface.</title>
        <authorList>
            <person name="Treitli S.C."/>
            <person name="Kolisko M."/>
            <person name="Husnik F."/>
            <person name="Keeling P."/>
            <person name="Hampl V."/>
        </authorList>
    </citation>
    <scope>NUCLEOTIDE SEQUENCE [LARGE SCALE GENOMIC DNA]</scope>
    <source>
        <strain evidence="1">ST1C</strain>
    </source>
</reference>
<comment type="caution">
    <text evidence="1">The sequence shown here is derived from an EMBL/GenBank/DDBJ whole genome shotgun (WGS) entry which is preliminary data.</text>
</comment>
<dbReference type="AlphaFoldDB" id="A0A5J4TPH2"/>
<name>A0A5J4TPH2_9EUKA</name>
<protein>
    <submittedName>
        <fullName evidence="1">Uncharacterized protein</fullName>
    </submittedName>
</protein>
<evidence type="ECO:0000313" key="2">
    <source>
        <dbReference type="Proteomes" id="UP000324800"/>
    </source>
</evidence>
<organism evidence="1 2">
    <name type="scientific">Streblomastix strix</name>
    <dbReference type="NCBI Taxonomy" id="222440"/>
    <lineage>
        <taxon>Eukaryota</taxon>
        <taxon>Metamonada</taxon>
        <taxon>Preaxostyla</taxon>
        <taxon>Oxymonadida</taxon>
        <taxon>Streblomastigidae</taxon>
        <taxon>Streblomastix</taxon>
    </lineage>
</organism>